<dbReference type="EMBL" id="DNAN01000098">
    <property type="protein sequence ID" value="HAW74645.1"/>
    <property type="molecule type" value="Genomic_DNA"/>
</dbReference>
<protein>
    <recommendedName>
        <fullName evidence="2">Crassvirus muzzle protein C-terminal domain-containing protein</fullName>
    </recommendedName>
</protein>
<feature type="domain" description="Crassvirus muzzle protein C-terminal" evidence="2">
    <location>
        <begin position="1097"/>
        <end position="1150"/>
    </location>
</feature>
<evidence type="ECO:0000313" key="3">
    <source>
        <dbReference type="EMBL" id="HAW74645.1"/>
    </source>
</evidence>
<evidence type="ECO:0000259" key="2">
    <source>
        <dbReference type="Pfam" id="PF25729"/>
    </source>
</evidence>
<organism evidence="3 4">
    <name type="scientific">Alteromonas australica</name>
    <dbReference type="NCBI Taxonomy" id="589873"/>
    <lineage>
        <taxon>Bacteria</taxon>
        <taxon>Pseudomonadati</taxon>
        <taxon>Pseudomonadota</taxon>
        <taxon>Gammaproteobacteria</taxon>
        <taxon>Alteromonadales</taxon>
        <taxon>Alteromonadaceae</taxon>
        <taxon>Alteromonas/Salinimonas group</taxon>
        <taxon>Alteromonas</taxon>
    </lineage>
</organism>
<dbReference type="Pfam" id="PF25729">
    <property type="entry name" value="crAss_MUZ_C"/>
    <property type="match status" value="1"/>
</dbReference>
<feature type="compositionally biased region" description="Low complexity" evidence="1">
    <location>
        <begin position="1027"/>
        <end position="1038"/>
    </location>
</feature>
<proteinExistence type="predicted"/>
<dbReference type="InterPro" id="IPR057888">
    <property type="entry name" value="crAss_MUZ_C"/>
</dbReference>
<accession>A0A350P028</accession>
<reference evidence="3 4" key="1">
    <citation type="journal article" date="2018" name="Nat. Biotechnol.">
        <title>A standardized bacterial taxonomy based on genome phylogeny substantially revises the tree of life.</title>
        <authorList>
            <person name="Parks D.H."/>
            <person name="Chuvochina M."/>
            <person name="Waite D.W."/>
            <person name="Rinke C."/>
            <person name="Skarshewski A."/>
            <person name="Chaumeil P.A."/>
            <person name="Hugenholtz P."/>
        </authorList>
    </citation>
    <scope>NUCLEOTIDE SEQUENCE [LARGE SCALE GENOMIC DNA]</scope>
    <source>
        <strain evidence="3">UBA11978</strain>
    </source>
</reference>
<dbReference type="Proteomes" id="UP000263517">
    <property type="component" value="Unassembled WGS sequence"/>
</dbReference>
<comment type="caution">
    <text evidence="3">The sequence shown here is derived from an EMBL/GenBank/DDBJ whole genome shotgun (WGS) entry which is preliminary data.</text>
</comment>
<evidence type="ECO:0000256" key="1">
    <source>
        <dbReference type="SAM" id="MobiDB-lite"/>
    </source>
</evidence>
<feature type="region of interest" description="Disordered" evidence="1">
    <location>
        <begin position="1022"/>
        <end position="1041"/>
    </location>
</feature>
<name>A0A350P028_9ALTE</name>
<sequence length="1312" mass="144957">NENQSVTIDVQASMNRGQIADAIASKINESNIGFRVTGSGYATAHGNPYTRFLGVLNRLNDQKMCRYLLKNNNNSANQFFEFKANNAFVVESPTSSEITIQYRCSEVNLEFNRVGHAGPARRINSANLGESQQPEGLDTMTPLENGNIELNMLAEEAGIDGNDVGNTAEFDLFHSAILGWMPDTKRYSIFFETAVSDAGDLGVNRLTFRSGAHHPLGVVFYDHRNRSSNVNLLPESYVPFSGNPDSPVGNGSSTLVPYDIDVNFATSYIPSWAERFQIVYAGNSLFEETLTVTVAEALTADMSKVIIRDPSFSDGDDVNASSLDEGTTDADNLGNFPSTSVAESIGIINNAIYLPMRFFEGKVDSYKESKSSLLNYEYRQGDKVRIISYGGSDGDTIQTQFPKNYFFEVLGYKFFNHNDEQNVLVLPNQQDGNFTAEGEYRRSGWMLILKGEDVDYPGFRPSDIRNTNATVNRWGQDVRIEILRPKIDVVDEDRVYFEIGESFLVSDDSKEDVQYNLQFPVVFNNNNSFTCRSRQRLFKGDRITPIKLATEADIESGGFFGFNNPPNVGGDPLNADDASDSNVYEVSRVVGRFYDQDQDFEFYEYEVFEETEYSGPGSQTELSPTGDQFQIHTEVFGANPDGVEASSRAATCTFSKNSVYRNVHLTNQGDTFFRQRDLRTSAVVNGSYDPSELTNTTNANFVRRNIEDPGFNDFLPETVTRNYHYGRAHIYSPEPQTSARSSSVTYSDPYASDGEILSFSSFNPSMFPFKDYNLRYGSIQRMFDMGGGITMIHERKTSATPVSKDYLATAEGGMMIASSKVLGTERYYAGDYGVGKFSKGAVEERGVVFFADVEMGVVCMLTNNGIKIISDSKASSHFKNQFELIQAADSFGAVLMGTHPDNNELIIAINSRARRSIAVGGVTFGRKLTVDSDDNDKFDLTMMQKVYKIPGSQLDIVNDNQSWNSAILKWEQSGKGVVYVDQPRGIGFVDGELEPKSAHDFIVTNKQNDFFAKMSQSANTKLGTLDESSGGSEKSGSSTASKNTVVALQRGSIGYSIPQGVWITKYSFEPEDIVNVFEHFLTFVSGKPYLHDDLATVNNYYGVQYNSQLTVVSKLNPSMVKLYKALSLEGNSVWAASITNREQATTITTNMWKDQDIDGNLRAGDGFREGMLYCKMPGDTSNTSHLDEIAIGVVASSGVDGANKRVTFTSRVDNIPFNIGDTLFDAADGATTGNTIEGVHDRFTLKVSGVSGLADGDNLIARNAADTGHVTGDSMRDYFLKIALTNSSTTKDELYAVNAIFERSRLHNDKVN</sequence>
<feature type="non-terminal residue" evidence="3">
    <location>
        <position position="1"/>
    </location>
</feature>
<gene>
    <name evidence="3" type="ORF">DCW74_02800</name>
</gene>
<evidence type="ECO:0000313" key="4">
    <source>
        <dbReference type="Proteomes" id="UP000263517"/>
    </source>
</evidence>